<comment type="caution">
    <text evidence="1">The sequence shown here is derived from an EMBL/GenBank/DDBJ whole genome shotgun (WGS) entry which is preliminary data.</text>
</comment>
<evidence type="ECO:0000313" key="1">
    <source>
        <dbReference type="EMBL" id="GAX77739.1"/>
    </source>
</evidence>
<evidence type="ECO:0000313" key="2">
    <source>
        <dbReference type="Proteomes" id="UP000232323"/>
    </source>
</evidence>
<dbReference type="InterPro" id="IPR038765">
    <property type="entry name" value="Papain-like_cys_pep_sf"/>
</dbReference>
<reference evidence="1 2" key="1">
    <citation type="submission" date="2017-08" db="EMBL/GenBank/DDBJ databases">
        <title>Acidophilic green algal genome provides insights into adaptation to an acidic environment.</title>
        <authorList>
            <person name="Hirooka S."/>
            <person name="Hirose Y."/>
            <person name="Kanesaki Y."/>
            <person name="Higuchi S."/>
            <person name="Fujiwara T."/>
            <person name="Onuma R."/>
            <person name="Era A."/>
            <person name="Ohbayashi R."/>
            <person name="Uzuka A."/>
            <person name="Nozaki H."/>
            <person name="Yoshikawa H."/>
            <person name="Miyagishima S.Y."/>
        </authorList>
    </citation>
    <scope>NUCLEOTIDE SEQUENCE [LARGE SCALE GENOMIC DNA]</scope>
    <source>
        <strain evidence="1 2">NIES-2499</strain>
    </source>
</reference>
<accession>A0A250X492</accession>
<dbReference type="Proteomes" id="UP000232323">
    <property type="component" value="Unassembled WGS sequence"/>
</dbReference>
<dbReference type="SUPFAM" id="SSF54001">
    <property type="entry name" value="Cysteine proteinases"/>
    <property type="match status" value="1"/>
</dbReference>
<organism evidence="1 2">
    <name type="scientific">Chlamydomonas eustigma</name>
    <dbReference type="NCBI Taxonomy" id="1157962"/>
    <lineage>
        <taxon>Eukaryota</taxon>
        <taxon>Viridiplantae</taxon>
        <taxon>Chlorophyta</taxon>
        <taxon>core chlorophytes</taxon>
        <taxon>Chlorophyceae</taxon>
        <taxon>CS clade</taxon>
        <taxon>Chlamydomonadales</taxon>
        <taxon>Chlamydomonadaceae</taxon>
        <taxon>Chlamydomonas</taxon>
    </lineage>
</organism>
<name>A0A250X492_9CHLO</name>
<dbReference type="OrthoDB" id="1939479at2759"/>
<sequence>MVEGILQMPEDRLTHGIASDANLKLLLQAAAMNLPRADSDVLALKAAEDAQGHNTTQGQKNGFDCGVFVLSYAQWRLEGLPFLASDMKNRRHEWLCRLVNGTYILPLSRTHL</sequence>
<dbReference type="EMBL" id="BEGY01000027">
    <property type="protein sequence ID" value="GAX77739.1"/>
    <property type="molecule type" value="Genomic_DNA"/>
</dbReference>
<dbReference type="Gene3D" id="3.40.395.10">
    <property type="entry name" value="Adenoviral Proteinase, Chain A"/>
    <property type="match status" value="1"/>
</dbReference>
<protein>
    <submittedName>
        <fullName evidence="1">Uncharacterized protein</fullName>
    </submittedName>
</protein>
<keyword evidence="2" id="KW-1185">Reference proteome</keyword>
<gene>
    <name evidence="1" type="ORF">CEUSTIGMA_g5182.t1</name>
</gene>
<dbReference type="AlphaFoldDB" id="A0A250X492"/>
<proteinExistence type="predicted"/>